<reference evidence="1 2" key="1">
    <citation type="journal article" date="2022" name="bioRxiv">
        <title>The genome of the oomycete Peronosclerospora sorghi, a cosmopolitan pathogen of maize and sorghum, is inflated with dispersed pseudogenes.</title>
        <authorList>
            <person name="Fletcher K."/>
            <person name="Martin F."/>
            <person name="Isakeit T."/>
            <person name="Cavanaugh K."/>
            <person name="Magill C."/>
            <person name="Michelmore R."/>
        </authorList>
    </citation>
    <scope>NUCLEOTIDE SEQUENCE [LARGE SCALE GENOMIC DNA]</scope>
    <source>
        <strain evidence="1">P6</strain>
    </source>
</reference>
<accession>A0ACC0VR75</accession>
<gene>
    <name evidence="1" type="ORF">PsorP6_015237</name>
</gene>
<sequence>MESIPFDEKLSHAFMRTADEVTLHYVDVGRHDALPVVLVHGWPDLWFGWRHQIQALQSSYRVIVPDLRGFGQSSTPQHAIAYGAKNITNDLAALLESSYDTRVFTVDGLNIEKAVFVGHDWGGAMVWRMCLYHPQRVIAVGSLCTPYTPPAKQLLTLDAVVATIPYFAYQKILADAETTGKMLDASPRRFLTAIFRKHTEMSPTLESDKLPIIGTLQGVRSSPDLVYTQRSVLISEAELQYYVEQYTHSKFQSTCQYYATREIDYENERGMSRVITHPALFIAAMNDCVLKPELARNMHHYLPNLETHNVDNAGHWVHWEQKQLVNNILETWLAKISSLEACRCNL</sequence>
<dbReference type="Proteomes" id="UP001163321">
    <property type="component" value="Chromosome 7"/>
</dbReference>
<proteinExistence type="predicted"/>
<protein>
    <submittedName>
        <fullName evidence="1">Uncharacterized protein</fullName>
    </submittedName>
</protein>
<dbReference type="EMBL" id="CM047586">
    <property type="protein sequence ID" value="KAI9908969.1"/>
    <property type="molecule type" value="Genomic_DNA"/>
</dbReference>
<evidence type="ECO:0000313" key="1">
    <source>
        <dbReference type="EMBL" id="KAI9908969.1"/>
    </source>
</evidence>
<keyword evidence="2" id="KW-1185">Reference proteome</keyword>
<name>A0ACC0VR75_9STRA</name>
<evidence type="ECO:0000313" key="2">
    <source>
        <dbReference type="Proteomes" id="UP001163321"/>
    </source>
</evidence>
<comment type="caution">
    <text evidence="1">The sequence shown here is derived from an EMBL/GenBank/DDBJ whole genome shotgun (WGS) entry which is preliminary data.</text>
</comment>
<organism evidence="1 2">
    <name type="scientific">Peronosclerospora sorghi</name>
    <dbReference type="NCBI Taxonomy" id="230839"/>
    <lineage>
        <taxon>Eukaryota</taxon>
        <taxon>Sar</taxon>
        <taxon>Stramenopiles</taxon>
        <taxon>Oomycota</taxon>
        <taxon>Peronosporomycetes</taxon>
        <taxon>Peronosporales</taxon>
        <taxon>Peronosporaceae</taxon>
        <taxon>Peronosclerospora</taxon>
    </lineage>
</organism>